<sequence length="350" mass="38387">MTNGTYVGIREASLIPEDLMPSLQKALSVRNKIDEEISSLAGLPKRIFLVGSGGSYVGLVPLQFILDTESSIPTTRINSDEFYYRKPISVGPDSLVIALSGTGNTAETVRAAAWAAEQGATVLAFTLKPDSPLGSQFDTVFVPEPEEDGLRSQLGGLAASQLMLQFAGLAILRLDGVDTSSREQVLVDSPNVILESLKEFEPQAELIAQTIKEAPMTYVLASGPLYGAALTFTMCFMQEMQWMHASTVNSNEFFQGPFEVVDKRSKIIVFLGEDGTRPMGERVKRFLETYAGEVQYVDSKSFTFSGVDSEMRAFVSPIVYHALTTRIAAYLSAATGYELDGRRYMWQVDY</sequence>
<dbReference type="RefSeq" id="WP_209677546.1">
    <property type="nucleotide sequence ID" value="NZ_JAGIOI010000001.1"/>
</dbReference>
<name>A0ABS4YVQ2_9MICC</name>
<evidence type="ECO:0000313" key="2">
    <source>
        <dbReference type="EMBL" id="MBP2412018.1"/>
    </source>
</evidence>
<dbReference type="PANTHER" id="PTHR10937">
    <property type="entry name" value="GLUCOSAMINE--FRUCTOSE-6-PHOSPHATE AMINOTRANSFERASE, ISOMERIZING"/>
    <property type="match status" value="1"/>
</dbReference>
<dbReference type="EMBL" id="JAGIOI010000001">
    <property type="protein sequence ID" value="MBP2412018.1"/>
    <property type="molecule type" value="Genomic_DNA"/>
</dbReference>
<proteinExistence type="predicted"/>
<evidence type="ECO:0000259" key="1">
    <source>
        <dbReference type="PROSITE" id="PS51464"/>
    </source>
</evidence>
<comment type="caution">
    <text evidence="2">The sequence shown here is derived from an EMBL/GenBank/DDBJ whole genome shotgun (WGS) entry which is preliminary data.</text>
</comment>
<organism evidence="2 3">
    <name type="scientific">Arthrobacter stackebrandtii</name>
    <dbReference type="NCBI Taxonomy" id="272161"/>
    <lineage>
        <taxon>Bacteria</taxon>
        <taxon>Bacillati</taxon>
        <taxon>Actinomycetota</taxon>
        <taxon>Actinomycetes</taxon>
        <taxon>Micrococcales</taxon>
        <taxon>Micrococcaceae</taxon>
        <taxon>Arthrobacter</taxon>
    </lineage>
</organism>
<dbReference type="PROSITE" id="PS51464">
    <property type="entry name" value="SIS"/>
    <property type="match status" value="1"/>
</dbReference>
<dbReference type="SUPFAM" id="SSF53697">
    <property type="entry name" value="SIS domain"/>
    <property type="match status" value="1"/>
</dbReference>
<dbReference type="Proteomes" id="UP000711614">
    <property type="component" value="Unassembled WGS sequence"/>
</dbReference>
<dbReference type="InterPro" id="IPR001347">
    <property type="entry name" value="SIS_dom"/>
</dbReference>
<keyword evidence="3" id="KW-1185">Reference proteome</keyword>
<dbReference type="PANTHER" id="PTHR10937:SF14">
    <property type="entry name" value="FRUCTOSELYSINE 6-PHOSPHATE DEGLYCASE"/>
    <property type="match status" value="1"/>
</dbReference>
<accession>A0ABS4YVQ2</accession>
<dbReference type="Gene3D" id="1.10.10.2240">
    <property type="match status" value="1"/>
</dbReference>
<evidence type="ECO:0000313" key="3">
    <source>
        <dbReference type="Proteomes" id="UP000711614"/>
    </source>
</evidence>
<feature type="domain" description="SIS" evidence="1">
    <location>
        <begin position="33"/>
        <end position="180"/>
    </location>
</feature>
<protein>
    <submittedName>
        <fullName evidence="2">Fructoselysine-6-P-deglycase FrlB-like protein</fullName>
    </submittedName>
</protein>
<dbReference type="Pfam" id="PF01380">
    <property type="entry name" value="SIS"/>
    <property type="match status" value="1"/>
</dbReference>
<dbReference type="Gene3D" id="3.40.50.10490">
    <property type="entry name" value="Glucose-6-phosphate isomerase like protein, domain 1"/>
    <property type="match status" value="1"/>
</dbReference>
<dbReference type="InterPro" id="IPR046348">
    <property type="entry name" value="SIS_dom_sf"/>
</dbReference>
<gene>
    <name evidence="2" type="ORF">JOF48_000817</name>
</gene>
<reference evidence="2 3" key="1">
    <citation type="submission" date="2021-03" db="EMBL/GenBank/DDBJ databases">
        <title>Sequencing the genomes of 1000 actinobacteria strains.</title>
        <authorList>
            <person name="Klenk H.-P."/>
        </authorList>
    </citation>
    <scope>NUCLEOTIDE SEQUENCE [LARGE SCALE GENOMIC DNA]</scope>
    <source>
        <strain evidence="2 3">DSM 16005</strain>
    </source>
</reference>
<dbReference type="Gene3D" id="3.40.50.12570">
    <property type="match status" value="1"/>
</dbReference>